<accession>A0ABN9T678</accession>
<feature type="region of interest" description="Disordered" evidence="1">
    <location>
        <begin position="153"/>
        <end position="201"/>
    </location>
</feature>
<evidence type="ECO:0000256" key="1">
    <source>
        <dbReference type="SAM" id="MobiDB-lite"/>
    </source>
</evidence>
<feature type="compositionally biased region" description="Low complexity" evidence="1">
    <location>
        <begin position="270"/>
        <end position="293"/>
    </location>
</feature>
<feature type="compositionally biased region" description="Low complexity" evidence="1">
    <location>
        <begin position="27"/>
        <end position="46"/>
    </location>
</feature>
<proteinExistence type="predicted"/>
<keyword evidence="3" id="KW-1185">Reference proteome</keyword>
<name>A0ABN9T678_9DINO</name>
<reference evidence="2" key="1">
    <citation type="submission" date="2023-10" db="EMBL/GenBank/DDBJ databases">
        <authorList>
            <person name="Chen Y."/>
            <person name="Shah S."/>
            <person name="Dougan E. K."/>
            <person name="Thang M."/>
            <person name="Chan C."/>
        </authorList>
    </citation>
    <scope>NUCLEOTIDE SEQUENCE [LARGE SCALE GENOMIC DNA]</scope>
</reference>
<evidence type="ECO:0000313" key="3">
    <source>
        <dbReference type="Proteomes" id="UP001189429"/>
    </source>
</evidence>
<sequence>MGQKVGRSRCPSAPPDGDDGEDMVIDPLPLSASVSPEAAAAAARPKLAPRPGPDARLSAPPRPSPPEEEGAAAAVMDVSVPAPPLQCTPLNDHQRLYHQTLVWRVHLQQQELQRSVAELTQMQTILGGPVPIQTVAEQAASVLVPLHSAPNPGWGQAAHLVPPPPGQPPPPAPPGQSPPPPPAEPPAPPPAIGSKSRGSACVPGPVLAAPVSKSACAAAQRQLQQHDMATEHADQTRSLVEALQAGLPRPPPPRPGGPARSSPPPPRPSAAPAQPCVPAREAPEGAPSEAAPPWKKARTGSPSVEAAAGPARAGLATAGAACSRCLRRLPSHGGMFCGRPEGAGSAVAVGCGAAICWRCMRRAPREQLGAIRASKPEMEALGAAAWWMHEGCMRLMNAVGDRIGAIGPRLQDRAAFHAAMIDRCHGL</sequence>
<evidence type="ECO:0000313" key="2">
    <source>
        <dbReference type="EMBL" id="CAK0840552.1"/>
    </source>
</evidence>
<feature type="compositionally biased region" description="Pro residues" evidence="1">
    <location>
        <begin position="248"/>
        <end position="269"/>
    </location>
</feature>
<feature type="compositionally biased region" description="Pro residues" evidence="1">
    <location>
        <begin position="161"/>
        <end position="191"/>
    </location>
</feature>
<feature type="region of interest" description="Disordered" evidence="1">
    <location>
        <begin position="245"/>
        <end position="308"/>
    </location>
</feature>
<gene>
    <name evidence="2" type="ORF">PCOR1329_LOCUS35971</name>
</gene>
<dbReference type="PRINTS" id="PR01217">
    <property type="entry name" value="PRICHEXTENSN"/>
</dbReference>
<protein>
    <submittedName>
        <fullName evidence="2">Uncharacterized protein</fullName>
    </submittedName>
</protein>
<comment type="caution">
    <text evidence="2">The sequence shown here is derived from an EMBL/GenBank/DDBJ whole genome shotgun (WGS) entry which is preliminary data.</text>
</comment>
<dbReference type="Proteomes" id="UP001189429">
    <property type="component" value="Unassembled WGS sequence"/>
</dbReference>
<dbReference type="EMBL" id="CAUYUJ010014389">
    <property type="protein sequence ID" value="CAK0840552.1"/>
    <property type="molecule type" value="Genomic_DNA"/>
</dbReference>
<feature type="region of interest" description="Disordered" evidence="1">
    <location>
        <begin position="1"/>
        <end position="72"/>
    </location>
</feature>
<organism evidence="2 3">
    <name type="scientific">Prorocentrum cordatum</name>
    <dbReference type="NCBI Taxonomy" id="2364126"/>
    <lineage>
        <taxon>Eukaryota</taxon>
        <taxon>Sar</taxon>
        <taxon>Alveolata</taxon>
        <taxon>Dinophyceae</taxon>
        <taxon>Prorocentrales</taxon>
        <taxon>Prorocentraceae</taxon>
        <taxon>Prorocentrum</taxon>
    </lineage>
</organism>